<dbReference type="EMBL" id="SMKR01000031">
    <property type="protein sequence ID" value="TDD27678.1"/>
    <property type="molecule type" value="Genomic_DNA"/>
</dbReference>
<dbReference type="InterPro" id="IPR002934">
    <property type="entry name" value="Polymerase_NTP_transf_dom"/>
</dbReference>
<feature type="domain" description="Polymerase nucleotidyl transferase" evidence="1">
    <location>
        <begin position="80"/>
        <end position="115"/>
    </location>
</feature>
<dbReference type="InterPro" id="IPR043519">
    <property type="entry name" value="NT_sf"/>
</dbReference>
<dbReference type="GO" id="GO:0016779">
    <property type="term" value="F:nucleotidyltransferase activity"/>
    <property type="evidence" value="ECO:0007669"/>
    <property type="project" value="InterPro"/>
</dbReference>
<gene>
    <name evidence="2" type="ORF">E1218_09860</name>
</gene>
<keyword evidence="2" id="KW-0808">Transferase</keyword>
<keyword evidence="3" id="KW-1185">Reference proteome</keyword>
<proteinExistence type="predicted"/>
<dbReference type="AlphaFoldDB" id="A0A4R4XAP8"/>
<sequence length="332" mass="36693">MILPDHLGERLRAIPAVQRKGCFHARNPSADCRQILPTPCYPQLLGVTGRVLGRWIGTLARVTTGDERQQQVIERARVVLPEDDRVLGVYLVGSYGTGEADRFSDVDVHCVVTDESLPWFEVNWAGVLRSLTGPTVLTDRVPGLVGGLGITSDWLHVDLFCHARGSFDRFQYDGVRVLFDRDGTLFPDGDIERKGGRSGEPYWPQGPVNLFFYFLGNLVTVLGRDERIVGSQGVGAVRDQLIALMLAERGVRRTGGAKRLNAFLSDEQRAALEAIPPAGSEPADIIAANRYMCREFIRRGTALATQTGEQWPAELVDATLAHLRRHFGEDFG</sequence>
<dbReference type="OrthoDB" id="7375008at2"/>
<accession>A0A4R4XAP8</accession>
<dbReference type="Gene3D" id="3.30.460.10">
    <property type="entry name" value="Beta Polymerase, domain 2"/>
    <property type="match status" value="1"/>
</dbReference>
<comment type="caution">
    <text evidence="2">The sequence shown here is derived from an EMBL/GenBank/DDBJ whole genome shotgun (WGS) entry which is preliminary data.</text>
</comment>
<protein>
    <submittedName>
        <fullName evidence="2">Nucleotidyltransferase domain-containing protein</fullName>
    </submittedName>
</protein>
<dbReference type="CDD" id="cd05403">
    <property type="entry name" value="NT_KNTase_like"/>
    <property type="match status" value="1"/>
</dbReference>
<dbReference type="Proteomes" id="UP000295172">
    <property type="component" value="Unassembled WGS sequence"/>
</dbReference>
<evidence type="ECO:0000313" key="3">
    <source>
        <dbReference type="Proteomes" id="UP000295172"/>
    </source>
</evidence>
<reference evidence="2 3" key="1">
    <citation type="submission" date="2019-02" db="EMBL/GenBank/DDBJ databases">
        <title>Draft genome sequences of novel Actinobacteria.</title>
        <authorList>
            <person name="Sahin N."/>
            <person name="Ay H."/>
            <person name="Saygin H."/>
        </authorList>
    </citation>
    <scope>NUCLEOTIDE SEQUENCE [LARGE SCALE GENOMIC DNA]</scope>
    <source>
        <strain evidence="2 3">16K104</strain>
    </source>
</reference>
<evidence type="ECO:0000259" key="1">
    <source>
        <dbReference type="Pfam" id="PF01909"/>
    </source>
</evidence>
<dbReference type="SUPFAM" id="SSF81301">
    <property type="entry name" value="Nucleotidyltransferase"/>
    <property type="match status" value="1"/>
</dbReference>
<dbReference type="Pfam" id="PF01909">
    <property type="entry name" value="NTP_transf_2"/>
    <property type="match status" value="1"/>
</dbReference>
<organism evidence="2 3">
    <name type="scientific">Kribbella turkmenica</name>
    <dbReference type="NCBI Taxonomy" id="2530375"/>
    <lineage>
        <taxon>Bacteria</taxon>
        <taxon>Bacillati</taxon>
        <taxon>Actinomycetota</taxon>
        <taxon>Actinomycetes</taxon>
        <taxon>Propionibacteriales</taxon>
        <taxon>Kribbellaceae</taxon>
        <taxon>Kribbella</taxon>
    </lineage>
</organism>
<name>A0A4R4XAP8_9ACTN</name>
<evidence type="ECO:0000313" key="2">
    <source>
        <dbReference type="EMBL" id="TDD27678.1"/>
    </source>
</evidence>